<dbReference type="PATRIC" id="fig|242163.4.peg.4167"/>
<proteinExistence type="predicted"/>
<organism evidence="2 3">
    <name type="scientific">Candidatus Burkholderia verschuerenii</name>
    <dbReference type="NCBI Taxonomy" id="242163"/>
    <lineage>
        <taxon>Bacteria</taxon>
        <taxon>Pseudomonadati</taxon>
        <taxon>Pseudomonadota</taxon>
        <taxon>Betaproteobacteria</taxon>
        <taxon>Burkholderiales</taxon>
        <taxon>Burkholderiaceae</taxon>
        <taxon>Burkholderia</taxon>
    </lineage>
</organism>
<name>A0A0L0M3V7_9BURK</name>
<dbReference type="EMBL" id="LFJJ01000295">
    <property type="protein sequence ID" value="KND56955.1"/>
    <property type="molecule type" value="Genomic_DNA"/>
</dbReference>
<evidence type="ECO:0008006" key="4">
    <source>
        <dbReference type="Google" id="ProtNLM"/>
    </source>
</evidence>
<evidence type="ECO:0000256" key="1">
    <source>
        <dbReference type="SAM" id="SignalP"/>
    </source>
</evidence>
<feature type="chain" id="PRO_5005544089" description="Purine nucleoside phosphorylase" evidence="1">
    <location>
        <begin position="22"/>
        <end position="95"/>
    </location>
</feature>
<dbReference type="AlphaFoldDB" id="A0A0L0M3V7"/>
<feature type="signal peptide" evidence="1">
    <location>
        <begin position="1"/>
        <end position="21"/>
    </location>
</feature>
<dbReference type="RefSeq" id="WP_050456027.1">
    <property type="nucleotide sequence ID" value="NZ_LFJJ01000295.1"/>
</dbReference>
<accession>A0A0L0M3V7</accession>
<sequence length="95" mass="9907">MKRMISAALLAASFMPFAAFAQSATSHVTRAQVRAELVQLESVGYNPAVRDENYPQALQTAEAKVAARYGENAAYGGVSTTTDAAGIAQSAATPK</sequence>
<keyword evidence="3" id="KW-1185">Reference proteome</keyword>
<dbReference type="InterPro" id="IPR025421">
    <property type="entry name" value="DUF4148"/>
</dbReference>
<reference evidence="3" key="1">
    <citation type="submission" date="2015-06" db="EMBL/GenBank/DDBJ databases">
        <title>Comparative genomics of Burkholderia leaf nodule symbionts.</title>
        <authorList>
            <person name="Carlier A."/>
            <person name="Eberl L."/>
            <person name="Pinto-Carbo M."/>
        </authorList>
    </citation>
    <scope>NUCLEOTIDE SEQUENCE [LARGE SCALE GENOMIC DNA]</scope>
    <source>
        <strain evidence="3">UZHbot4</strain>
    </source>
</reference>
<gene>
    <name evidence="2" type="ORF">BVER_02703c</name>
</gene>
<protein>
    <recommendedName>
        <fullName evidence="4">Purine nucleoside phosphorylase</fullName>
    </recommendedName>
</protein>
<evidence type="ECO:0000313" key="3">
    <source>
        <dbReference type="Proteomes" id="UP000036959"/>
    </source>
</evidence>
<dbReference type="Proteomes" id="UP000036959">
    <property type="component" value="Unassembled WGS sequence"/>
</dbReference>
<dbReference type="Pfam" id="PF13663">
    <property type="entry name" value="DUF4148"/>
    <property type="match status" value="1"/>
</dbReference>
<evidence type="ECO:0000313" key="2">
    <source>
        <dbReference type="EMBL" id="KND56955.1"/>
    </source>
</evidence>
<dbReference type="OrthoDB" id="9111896at2"/>
<keyword evidence="1" id="KW-0732">Signal</keyword>
<comment type="caution">
    <text evidence="2">The sequence shown here is derived from an EMBL/GenBank/DDBJ whole genome shotgun (WGS) entry which is preliminary data.</text>
</comment>